<name>A0ACC2W7E4_9TREE</name>
<evidence type="ECO:0000313" key="2">
    <source>
        <dbReference type="Proteomes" id="UP001230649"/>
    </source>
</evidence>
<proteinExistence type="predicted"/>
<keyword evidence="2" id="KW-1185">Reference proteome</keyword>
<reference evidence="1" key="1">
    <citation type="submission" date="2023-04" db="EMBL/GenBank/DDBJ databases">
        <title>Draft Genome sequencing of Naganishia species isolated from polar environments using Oxford Nanopore Technology.</title>
        <authorList>
            <person name="Leo P."/>
            <person name="Venkateswaran K."/>
        </authorList>
    </citation>
    <scope>NUCLEOTIDE SEQUENCE</scope>
    <source>
        <strain evidence="1">MNA-CCFEE 5262</strain>
    </source>
</reference>
<gene>
    <name evidence="1" type="ORF">QFC20_003760</name>
</gene>
<comment type="caution">
    <text evidence="1">The sequence shown here is derived from an EMBL/GenBank/DDBJ whole genome shotgun (WGS) entry which is preliminary data.</text>
</comment>
<accession>A0ACC2W7E4</accession>
<dbReference type="EMBL" id="JASBWS010000037">
    <property type="protein sequence ID" value="KAJ9107225.1"/>
    <property type="molecule type" value="Genomic_DNA"/>
</dbReference>
<evidence type="ECO:0000313" key="1">
    <source>
        <dbReference type="EMBL" id="KAJ9107225.1"/>
    </source>
</evidence>
<sequence>MSSLRVTSPPVDRGSSTLRDEKPSGVKITRALGGSSFTRGDPGKLASKANSKVTMSNIRKKVLLMGKSGSGKTSMRSVIFSNMLAQGTKTLGATIDVEHSHVRFLGNMVLNLWDCGGQEAFLDHYVSTQKDQIFSNVAILIYVFDATTASSSSEWEKDVQYFEECIEALRGNESSNGAGVWVLVNKMDLVGQGPEGSKEREEGRRQILKEKKEELEIRAREIAVSVEGRDTRPIRVYGTSIWDESLYKAWSSVIHTLIPNASLIRSHLTHLRNISSSIEAVLFERQTFLVLAKSGSEIDADEDELDEAEVQGGVKGLDRKRFEKVSEIIKGFRLDCLKSGEAFANWEARFKNATMAMDVLTSNTCLMLVASEPWVEPALLMFNIRQARKHFEELQGTSVSTPCLICKDHPECKYEVNEGQTEVEWGHG</sequence>
<organism evidence="1 2">
    <name type="scientific">Naganishia adeliensis</name>
    <dbReference type="NCBI Taxonomy" id="92952"/>
    <lineage>
        <taxon>Eukaryota</taxon>
        <taxon>Fungi</taxon>
        <taxon>Dikarya</taxon>
        <taxon>Basidiomycota</taxon>
        <taxon>Agaricomycotina</taxon>
        <taxon>Tremellomycetes</taxon>
        <taxon>Filobasidiales</taxon>
        <taxon>Filobasidiaceae</taxon>
        <taxon>Naganishia</taxon>
    </lineage>
</organism>
<protein>
    <submittedName>
        <fullName evidence="1">Uncharacterized protein</fullName>
    </submittedName>
</protein>
<dbReference type="Proteomes" id="UP001230649">
    <property type="component" value="Unassembled WGS sequence"/>
</dbReference>